<keyword evidence="4 8" id="KW-1133">Transmembrane helix</keyword>
<feature type="transmembrane region" description="Helical" evidence="8">
    <location>
        <begin position="268"/>
        <end position="288"/>
    </location>
</feature>
<dbReference type="AlphaFoldDB" id="A0AAV2IJ24"/>
<feature type="transmembrane region" description="Helical" evidence="8">
    <location>
        <begin position="462"/>
        <end position="480"/>
    </location>
</feature>
<keyword evidence="5 8" id="KW-0472">Membrane</keyword>
<gene>
    <name evidence="10" type="ORF">GSLYS_00019114001</name>
</gene>
<feature type="domain" description="Ionotropic glutamate receptor C-terminal" evidence="9">
    <location>
        <begin position="239"/>
        <end position="471"/>
    </location>
</feature>
<organism evidence="10 11">
    <name type="scientific">Lymnaea stagnalis</name>
    <name type="common">Great pond snail</name>
    <name type="synonym">Helix stagnalis</name>
    <dbReference type="NCBI Taxonomy" id="6523"/>
    <lineage>
        <taxon>Eukaryota</taxon>
        <taxon>Metazoa</taxon>
        <taxon>Spiralia</taxon>
        <taxon>Lophotrochozoa</taxon>
        <taxon>Mollusca</taxon>
        <taxon>Gastropoda</taxon>
        <taxon>Heterobranchia</taxon>
        <taxon>Euthyneura</taxon>
        <taxon>Panpulmonata</taxon>
        <taxon>Hygrophila</taxon>
        <taxon>Lymnaeoidea</taxon>
        <taxon>Lymnaeidae</taxon>
        <taxon>Lymnaea</taxon>
    </lineage>
</organism>
<feature type="transmembrane region" description="Helical" evidence="8">
    <location>
        <begin position="212"/>
        <end position="230"/>
    </location>
</feature>
<dbReference type="PANTHER" id="PTHR42643:SF32">
    <property type="entry name" value="IONOTROPIC RECEPTOR 31A, ISOFORM C-RELATED"/>
    <property type="match status" value="1"/>
</dbReference>
<accession>A0AAV2IJ24</accession>
<sequence>MPHQMRILIIAPESVKDKLLETLTKTSIDNVAVALTCEMYCCFQNIYTLMWRNNRGREFSEIKDSDFFNINGYGKNCRIFPNKKLAMNGRPLVILAKEWLSHLYKKVDQSSGKLQYAGLYVDIIETMSKFLNFSYTFTPEPGEDDNITWEDFANLVGGSHVDLGASTYISNSMLYYNHTVTYPLLWSNVSGVYLNKQSGGVRFPLWLFKPEVYIALLCALVLTMFLFLLLSKYRLMDDLVGIFFTFVGSIFSQDSVPCPNHLSPRLLLWSWCLMVLVLTATFTGNITADLVGHQDSAPFTTFEELLRREDYKWGLFGESSFFNVMKNAKDGTTLKRLYDGMIHFSQTDPTVVGTFEQQITKLKTEKFVTFFFSGDLEYLKERSEDMSSLVIITDHLMTINMGFVCPKTSKLSELISEELLRMTESGVLGHLLRKKSSSTNKDRGVAEGRQEGSRLDVKYLKGLFYCCGCGVLLAFFILILE</sequence>
<evidence type="ECO:0000256" key="7">
    <source>
        <dbReference type="ARBA" id="ARBA00023180"/>
    </source>
</evidence>
<name>A0AAV2IJ24_LYMST</name>
<comment type="subcellular location">
    <subcellularLocation>
        <location evidence="1">Cell membrane</location>
        <topology evidence="1">Multi-pass membrane protein</topology>
    </subcellularLocation>
</comment>
<evidence type="ECO:0000256" key="1">
    <source>
        <dbReference type="ARBA" id="ARBA00004651"/>
    </source>
</evidence>
<keyword evidence="11" id="KW-1185">Reference proteome</keyword>
<dbReference type="EMBL" id="CAXITT010000730">
    <property type="protein sequence ID" value="CAL1545719.1"/>
    <property type="molecule type" value="Genomic_DNA"/>
</dbReference>
<dbReference type="PANTHER" id="PTHR42643">
    <property type="entry name" value="IONOTROPIC RECEPTOR 20A-RELATED"/>
    <property type="match status" value="1"/>
</dbReference>
<dbReference type="Gene3D" id="3.40.190.10">
    <property type="entry name" value="Periplasmic binding protein-like II"/>
    <property type="match status" value="3"/>
</dbReference>
<proteinExistence type="predicted"/>
<dbReference type="InterPro" id="IPR001320">
    <property type="entry name" value="Iontro_rcpt_C"/>
</dbReference>
<evidence type="ECO:0000256" key="6">
    <source>
        <dbReference type="ARBA" id="ARBA00023170"/>
    </source>
</evidence>
<keyword evidence="2" id="KW-1003">Cell membrane</keyword>
<evidence type="ECO:0000313" key="10">
    <source>
        <dbReference type="EMBL" id="CAL1545719.1"/>
    </source>
</evidence>
<evidence type="ECO:0000256" key="8">
    <source>
        <dbReference type="SAM" id="Phobius"/>
    </source>
</evidence>
<dbReference type="GO" id="GO:0050906">
    <property type="term" value="P:detection of stimulus involved in sensory perception"/>
    <property type="evidence" value="ECO:0007669"/>
    <property type="project" value="UniProtKB-ARBA"/>
</dbReference>
<feature type="transmembrane region" description="Helical" evidence="8">
    <location>
        <begin position="239"/>
        <end position="256"/>
    </location>
</feature>
<keyword evidence="3 8" id="KW-0812">Transmembrane</keyword>
<dbReference type="Proteomes" id="UP001497497">
    <property type="component" value="Unassembled WGS sequence"/>
</dbReference>
<evidence type="ECO:0000313" key="11">
    <source>
        <dbReference type="Proteomes" id="UP001497497"/>
    </source>
</evidence>
<evidence type="ECO:0000256" key="3">
    <source>
        <dbReference type="ARBA" id="ARBA00022692"/>
    </source>
</evidence>
<feature type="non-terminal residue" evidence="10">
    <location>
        <position position="481"/>
    </location>
</feature>
<dbReference type="Pfam" id="PF00060">
    <property type="entry name" value="Lig_chan"/>
    <property type="match status" value="1"/>
</dbReference>
<dbReference type="SUPFAM" id="SSF53850">
    <property type="entry name" value="Periplasmic binding protein-like II"/>
    <property type="match status" value="1"/>
</dbReference>
<dbReference type="GO" id="GO:0005886">
    <property type="term" value="C:plasma membrane"/>
    <property type="evidence" value="ECO:0007669"/>
    <property type="project" value="UniProtKB-SubCell"/>
</dbReference>
<evidence type="ECO:0000256" key="4">
    <source>
        <dbReference type="ARBA" id="ARBA00022989"/>
    </source>
</evidence>
<dbReference type="InterPro" id="IPR052192">
    <property type="entry name" value="Insect_Ionotropic_Sensory_Rcpt"/>
</dbReference>
<reference evidence="10 11" key="1">
    <citation type="submission" date="2024-04" db="EMBL/GenBank/DDBJ databases">
        <authorList>
            <consortium name="Genoscope - CEA"/>
            <person name="William W."/>
        </authorList>
    </citation>
    <scope>NUCLEOTIDE SEQUENCE [LARGE SCALE GENOMIC DNA]</scope>
</reference>
<keyword evidence="6" id="KW-0675">Receptor</keyword>
<keyword evidence="7" id="KW-0325">Glycoprotein</keyword>
<evidence type="ECO:0000256" key="5">
    <source>
        <dbReference type="ARBA" id="ARBA00023136"/>
    </source>
</evidence>
<dbReference type="GO" id="GO:0015276">
    <property type="term" value="F:ligand-gated monoatomic ion channel activity"/>
    <property type="evidence" value="ECO:0007669"/>
    <property type="project" value="InterPro"/>
</dbReference>
<evidence type="ECO:0000256" key="2">
    <source>
        <dbReference type="ARBA" id="ARBA00022475"/>
    </source>
</evidence>
<comment type="caution">
    <text evidence="10">The sequence shown here is derived from an EMBL/GenBank/DDBJ whole genome shotgun (WGS) entry which is preliminary data.</text>
</comment>
<evidence type="ECO:0000259" key="9">
    <source>
        <dbReference type="Pfam" id="PF00060"/>
    </source>
</evidence>
<protein>
    <recommendedName>
        <fullName evidence="9">Ionotropic glutamate receptor C-terminal domain-containing protein</fullName>
    </recommendedName>
</protein>